<reference evidence="1 2" key="1">
    <citation type="journal article" date="2019" name="Sci. Rep.">
        <title>Orb-weaving spider Araneus ventricosus genome elucidates the spidroin gene catalogue.</title>
        <authorList>
            <person name="Kono N."/>
            <person name="Nakamura H."/>
            <person name="Ohtoshi R."/>
            <person name="Moran D.A.P."/>
            <person name="Shinohara A."/>
            <person name="Yoshida Y."/>
            <person name="Fujiwara M."/>
            <person name="Mori M."/>
            <person name="Tomita M."/>
            <person name="Arakawa K."/>
        </authorList>
    </citation>
    <scope>NUCLEOTIDE SEQUENCE [LARGE SCALE GENOMIC DNA]</scope>
</reference>
<accession>A0A4Y2VWH4</accession>
<protein>
    <submittedName>
        <fullName evidence="1">Uncharacterized protein</fullName>
    </submittedName>
</protein>
<sequence>MDNHYGWMATTYDLECNRPPYTANRVSNLRPSGPIAETLPLGSIQRESLIVKAFDLEILMIFHVSDLPESKKQTFRTMLVSLLVNTMSSKRNKLDE</sequence>
<comment type="caution">
    <text evidence="1">The sequence shown here is derived from an EMBL/GenBank/DDBJ whole genome shotgun (WGS) entry which is preliminary data.</text>
</comment>
<name>A0A4Y2VWH4_ARAVE</name>
<proteinExistence type="predicted"/>
<dbReference type="AlphaFoldDB" id="A0A4Y2VWH4"/>
<gene>
    <name evidence="1" type="ORF">AVEN_116261_1</name>
</gene>
<organism evidence="1 2">
    <name type="scientific">Araneus ventricosus</name>
    <name type="common">Orbweaver spider</name>
    <name type="synonym">Epeira ventricosa</name>
    <dbReference type="NCBI Taxonomy" id="182803"/>
    <lineage>
        <taxon>Eukaryota</taxon>
        <taxon>Metazoa</taxon>
        <taxon>Ecdysozoa</taxon>
        <taxon>Arthropoda</taxon>
        <taxon>Chelicerata</taxon>
        <taxon>Arachnida</taxon>
        <taxon>Araneae</taxon>
        <taxon>Araneomorphae</taxon>
        <taxon>Entelegynae</taxon>
        <taxon>Araneoidea</taxon>
        <taxon>Araneidae</taxon>
        <taxon>Araneus</taxon>
    </lineage>
</organism>
<keyword evidence="2" id="KW-1185">Reference proteome</keyword>
<evidence type="ECO:0000313" key="1">
    <source>
        <dbReference type="EMBL" id="GBO29753.1"/>
    </source>
</evidence>
<dbReference type="Proteomes" id="UP000499080">
    <property type="component" value="Unassembled WGS sequence"/>
</dbReference>
<dbReference type="EMBL" id="BGPR01052924">
    <property type="protein sequence ID" value="GBO29753.1"/>
    <property type="molecule type" value="Genomic_DNA"/>
</dbReference>
<evidence type="ECO:0000313" key="2">
    <source>
        <dbReference type="Proteomes" id="UP000499080"/>
    </source>
</evidence>